<evidence type="ECO:0000259" key="1">
    <source>
        <dbReference type="Pfam" id="PF07299"/>
    </source>
</evidence>
<dbReference type="Pfam" id="PF07299">
    <property type="entry name" value="EF-G-binding_N"/>
    <property type="match status" value="1"/>
</dbReference>
<proteinExistence type="predicted"/>
<dbReference type="InterPro" id="IPR010841">
    <property type="entry name" value="EF-G-binding_N"/>
</dbReference>
<name>A0A926KTY2_9BACL</name>
<evidence type="ECO:0000313" key="4">
    <source>
        <dbReference type="Proteomes" id="UP000650466"/>
    </source>
</evidence>
<dbReference type="RefSeq" id="WP_188176612.1">
    <property type="nucleotide sequence ID" value="NZ_JACVVD010000008.1"/>
</dbReference>
<organism evidence="3 4">
    <name type="scientific">Paenibacillus sedimenti</name>
    <dbReference type="NCBI Taxonomy" id="2770274"/>
    <lineage>
        <taxon>Bacteria</taxon>
        <taxon>Bacillati</taxon>
        <taxon>Bacillota</taxon>
        <taxon>Bacilli</taxon>
        <taxon>Bacillales</taxon>
        <taxon>Paenibacillaceae</taxon>
        <taxon>Paenibacillus</taxon>
    </lineage>
</organism>
<dbReference type="InterPro" id="IPR038344">
    <property type="entry name" value="EF-G_N_sf"/>
</dbReference>
<dbReference type="Gene3D" id="1.20.1280.250">
    <property type="match status" value="1"/>
</dbReference>
<feature type="domain" description="Elongation factor G-binding protein N-terminal" evidence="1">
    <location>
        <begin position="5"/>
        <end position="87"/>
    </location>
</feature>
<dbReference type="Pfam" id="PF16571">
    <property type="entry name" value="FBP_C"/>
    <property type="match status" value="1"/>
</dbReference>
<feature type="domain" description="Elongation factor G-binding protein C-terminal treble-clef zinc-finger" evidence="2">
    <location>
        <begin position="101"/>
        <end position="203"/>
    </location>
</feature>
<dbReference type="Proteomes" id="UP000650466">
    <property type="component" value="Unassembled WGS sequence"/>
</dbReference>
<dbReference type="EMBL" id="JACVVD010000008">
    <property type="protein sequence ID" value="MBD0382836.1"/>
    <property type="molecule type" value="Genomic_DNA"/>
</dbReference>
<dbReference type="InterPro" id="IPR032330">
    <property type="entry name" value="EF-G-binding_C"/>
</dbReference>
<dbReference type="AlphaFoldDB" id="A0A926KTY2"/>
<comment type="caution">
    <text evidence="3">The sequence shown here is derived from an EMBL/GenBank/DDBJ whole genome shotgun (WGS) entry which is preliminary data.</text>
</comment>
<dbReference type="CDD" id="cd16342">
    <property type="entry name" value="FusC_FusB"/>
    <property type="match status" value="1"/>
</dbReference>
<sequence>MNGPFIRNHQYNFIKKQIGYLQRTCQTVSDRKVVEAVRSSTEFKIKELFPDSEGIQGELFGNIPALQTAEDFEQYHRSLESYMTNFPQVTEKQIRKLFHKNKKLPIPDLTIDYRYLTYLGWISISTGKLFLVYPLDGQIVGIEGKFTPTNKKGVCFLCNKHEELALFTAVSKSRPAHSSPDYYKAVGNYLCMDSQECNKNITDVTALERFIQDVLK</sequence>
<reference evidence="3" key="1">
    <citation type="submission" date="2020-09" db="EMBL/GenBank/DDBJ databases">
        <title>Draft Genome Sequence of Paenibacillus sp. WST5.</title>
        <authorList>
            <person name="Bao Z."/>
        </authorList>
    </citation>
    <scope>NUCLEOTIDE SEQUENCE</scope>
    <source>
        <strain evidence="3">WST5</strain>
    </source>
</reference>
<protein>
    <submittedName>
        <fullName evidence="3">FusB/FusC family EF-G-binding protein</fullName>
    </submittedName>
</protein>
<evidence type="ECO:0000259" key="2">
    <source>
        <dbReference type="Pfam" id="PF16571"/>
    </source>
</evidence>
<keyword evidence="4" id="KW-1185">Reference proteome</keyword>
<accession>A0A926KTY2</accession>
<evidence type="ECO:0000313" key="3">
    <source>
        <dbReference type="EMBL" id="MBD0382836.1"/>
    </source>
</evidence>
<gene>
    <name evidence="3" type="ORF">ICC18_22205</name>
</gene>